<comment type="caution">
    <text evidence="3">The sequence shown here is derived from an EMBL/GenBank/DDBJ whole genome shotgun (WGS) entry which is preliminary data.</text>
</comment>
<feature type="region of interest" description="Disordered" evidence="1">
    <location>
        <begin position="390"/>
        <end position="429"/>
    </location>
</feature>
<evidence type="ECO:0000256" key="1">
    <source>
        <dbReference type="SAM" id="MobiDB-lite"/>
    </source>
</evidence>
<feature type="compositionally biased region" description="Low complexity" evidence="1">
    <location>
        <begin position="202"/>
        <end position="215"/>
    </location>
</feature>
<feature type="compositionally biased region" description="Basic and acidic residues" evidence="1">
    <location>
        <begin position="220"/>
        <end position="238"/>
    </location>
</feature>
<evidence type="ECO:0000256" key="2">
    <source>
        <dbReference type="SAM" id="SignalP"/>
    </source>
</evidence>
<feature type="region of interest" description="Disordered" evidence="1">
    <location>
        <begin position="250"/>
        <end position="367"/>
    </location>
</feature>
<feature type="region of interest" description="Disordered" evidence="1">
    <location>
        <begin position="442"/>
        <end position="570"/>
    </location>
</feature>
<feature type="region of interest" description="Disordered" evidence="1">
    <location>
        <begin position="110"/>
        <end position="238"/>
    </location>
</feature>
<feature type="chain" id="PRO_5012887353" description="Midasin" evidence="2">
    <location>
        <begin position="28"/>
        <end position="570"/>
    </location>
</feature>
<organism evidence="3 4">
    <name type="scientific">Smittium culicis</name>
    <dbReference type="NCBI Taxonomy" id="133412"/>
    <lineage>
        <taxon>Eukaryota</taxon>
        <taxon>Fungi</taxon>
        <taxon>Fungi incertae sedis</taxon>
        <taxon>Zoopagomycota</taxon>
        <taxon>Kickxellomycotina</taxon>
        <taxon>Harpellomycetes</taxon>
        <taxon>Harpellales</taxon>
        <taxon>Legeriomycetaceae</taxon>
        <taxon>Smittium</taxon>
    </lineage>
</organism>
<dbReference type="EMBL" id="LSSM01004041">
    <property type="protein sequence ID" value="OMJ16026.1"/>
    <property type="molecule type" value="Genomic_DNA"/>
</dbReference>
<evidence type="ECO:0000313" key="4">
    <source>
        <dbReference type="Proteomes" id="UP000187429"/>
    </source>
</evidence>
<gene>
    <name evidence="3" type="ORF">AYI69_g7992</name>
</gene>
<evidence type="ECO:0000313" key="3">
    <source>
        <dbReference type="EMBL" id="OMJ16026.1"/>
    </source>
</evidence>
<name>A0A1R1XN20_9FUNG</name>
<feature type="compositionally biased region" description="Acidic residues" evidence="1">
    <location>
        <begin position="286"/>
        <end position="302"/>
    </location>
</feature>
<feature type="compositionally biased region" description="Acidic residues" evidence="1">
    <location>
        <begin position="395"/>
        <end position="404"/>
    </location>
</feature>
<feature type="compositionally biased region" description="Acidic residues" evidence="1">
    <location>
        <begin position="323"/>
        <end position="336"/>
    </location>
</feature>
<reference evidence="4" key="1">
    <citation type="submission" date="2017-01" db="EMBL/GenBank/DDBJ databases">
        <authorList>
            <person name="Wang Y."/>
            <person name="White M."/>
            <person name="Kvist S."/>
            <person name="Moncalvo J.-M."/>
        </authorList>
    </citation>
    <scope>NUCLEOTIDE SEQUENCE [LARGE SCALE GENOMIC DNA]</scope>
    <source>
        <strain evidence="4">ID-206-W2</strain>
    </source>
</reference>
<feature type="compositionally biased region" description="Basic and acidic residues" evidence="1">
    <location>
        <begin position="186"/>
        <end position="196"/>
    </location>
</feature>
<feature type="compositionally biased region" description="Polar residues" evidence="1">
    <location>
        <begin position="337"/>
        <end position="347"/>
    </location>
</feature>
<dbReference type="Proteomes" id="UP000187429">
    <property type="component" value="Unassembled WGS sequence"/>
</dbReference>
<keyword evidence="2" id="KW-0732">Signal</keyword>
<accession>A0A1R1XN20</accession>
<feature type="compositionally biased region" description="Low complexity" evidence="1">
    <location>
        <begin position="250"/>
        <end position="259"/>
    </location>
</feature>
<feature type="signal peptide" evidence="2">
    <location>
        <begin position="1"/>
        <end position="27"/>
    </location>
</feature>
<keyword evidence="4" id="KW-1185">Reference proteome</keyword>
<feature type="compositionally biased region" description="Polar residues" evidence="1">
    <location>
        <begin position="174"/>
        <end position="185"/>
    </location>
</feature>
<protein>
    <recommendedName>
        <fullName evidence="5">Midasin</fullName>
    </recommendedName>
</protein>
<feature type="compositionally biased region" description="Basic and acidic residues" evidence="1">
    <location>
        <begin position="457"/>
        <end position="471"/>
    </location>
</feature>
<proteinExistence type="predicted"/>
<dbReference type="OrthoDB" id="5725456at2759"/>
<dbReference type="AlphaFoldDB" id="A0A1R1XN20"/>
<sequence>MFFKNRKISIYLFSLAAICIFSNNVNGKNHRYDDDSQYEVCGDVNKDGYLKSGKNIQNEDLSCIYRDVKLDRDQDKINLDELINVDFDELRVQKKVLNFDKIAKKRNLDDTNSAENNHNGDRNGDTSSTYHDGDDSNDVSSSSRHKNIHDEGDGNNESGSSEHKNIHDDDGEINSGQYSSYSNNIESRDVDEKDVSNKQGISSEEFSANESNSGSLENVTDEKPTTDEIGKDDDTYDDEKIIDYIETDIVSTSSSQEYENSSDHFSGDSENVEIFEEQIPIHKDEDSSESDIGGDDEDSDDDQSIKTYSDCDESSVDTTSCDSDIDLIISDEDNNTDSDGVINNSSEDIIYENSSHSNSDDDWDCESSSEIFNFDDNDKANTDDIVSGDNVHEESECDQDEEITNTENEVSEITIVDGDGNDNGERKKKKCRKIRSHIEDFDGEHVSDLDVDEQQDSENRFRHAPDNERIKTGTISRFEEGNSESYIDSDNSGNDDDDDDCGSENWIEDERSVSSALSLEYMIGDNDESRQVNNENSGVLSHDARNTRSFGETGSKGYFSIVHGQNGDFD</sequence>
<feature type="compositionally biased region" description="Acidic residues" evidence="1">
    <location>
        <begin position="493"/>
        <end position="502"/>
    </location>
</feature>
<evidence type="ECO:0008006" key="5">
    <source>
        <dbReference type="Google" id="ProtNLM"/>
    </source>
</evidence>
<feature type="non-terminal residue" evidence="3">
    <location>
        <position position="570"/>
    </location>
</feature>